<dbReference type="PANTHER" id="PTHR11113:SF14">
    <property type="entry name" value="N-ACETYLGLUCOSAMINE-6-PHOSPHATE DEACETYLASE"/>
    <property type="match status" value="1"/>
</dbReference>
<proteinExistence type="inferred from homology"/>
<evidence type="ECO:0000256" key="7">
    <source>
        <dbReference type="PIRSR" id="PIRSR038994-2"/>
    </source>
</evidence>
<dbReference type="PANTHER" id="PTHR11113">
    <property type="entry name" value="N-ACETYLGLUCOSAMINE-6-PHOSPHATE DEACETYLASE"/>
    <property type="match status" value="1"/>
</dbReference>
<evidence type="ECO:0000259" key="9">
    <source>
        <dbReference type="Pfam" id="PF01979"/>
    </source>
</evidence>
<evidence type="ECO:0000256" key="8">
    <source>
        <dbReference type="PIRSR" id="PIRSR038994-3"/>
    </source>
</evidence>
<evidence type="ECO:0000256" key="5">
    <source>
        <dbReference type="PIRNR" id="PIRNR038994"/>
    </source>
</evidence>
<reference evidence="10 11" key="1">
    <citation type="submission" date="2019-01" db="EMBL/GenBank/DDBJ databases">
        <title>Filimonas sp. strain TTM-71.</title>
        <authorList>
            <person name="Chen W.-M."/>
        </authorList>
    </citation>
    <scope>NUCLEOTIDE SEQUENCE [LARGE SCALE GENOMIC DNA]</scope>
    <source>
        <strain evidence="10 11">TTM-71</strain>
    </source>
</reference>
<feature type="binding site" evidence="7">
    <location>
        <begin position="300"/>
        <end position="302"/>
    </location>
    <ligand>
        <name>substrate</name>
    </ligand>
</feature>
<evidence type="ECO:0000256" key="3">
    <source>
        <dbReference type="ARBA" id="ARBA00022801"/>
    </source>
</evidence>
<feature type="binding site" evidence="8">
    <location>
        <position position="132"/>
    </location>
    <ligand>
        <name>Zn(2+)</name>
        <dbReference type="ChEBI" id="CHEBI:29105"/>
    </ligand>
</feature>
<dbReference type="Pfam" id="PF22643">
    <property type="entry name" value="NagA_N"/>
    <property type="match status" value="1"/>
</dbReference>
<organism evidence="10 11">
    <name type="scientific">Filimonas effusa</name>
    <dbReference type="NCBI Taxonomy" id="2508721"/>
    <lineage>
        <taxon>Bacteria</taxon>
        <taxon>Pseudomonadati</taxon>
        <taxon>Bacteroidota</taxon>
        <taxon>Chitinophagia</taxon>
        <taxon>Chitinophagales</taxon>
        <taxon>Chitinophagaceae</taxon>
        <taxon>Filimonas</taxon>
    </lineage>
</organism>
<protein>
    <submittedName>
        <fullName evidence="10">N-acetylglucosamine-6-phosphate deacetylase</fullName>
        <ecNumber evidence="10">3.5.1.25</ecNumber>
    </submittedName>
</protein>
<dbReference type="InterPro" id="IPR032466">
    <property type="entry name" value="Metal_Hydrolase"/>
</dbReference>
<dbReference type="Pfam" id="PF01979">
    <property type="entry name" value="Amidohydro_1"/>
    <property type="match status" value="1"/>
</dbReference>
<evidence type="ECO:0000256" key="4">
    <source>
        <dbReference type="ARBA" id="ARBA00023277"/>
    </source>
</evidence>
<feature type="active site" description="Proton donor/acceptor" evidence="6">
    <location>
        <position position="275"/>
    </location>
</feature>
<evidence type="ECO:0000256" key="2">
    <source>
        <dbReference type="ARBA" id="ARBA00022723"/>
    </source>
</evidence>
<gene>
    <name evidence="10" type="primary">nagA</name>
    <name evidence="10" type="ORF">ESB13_17610</name>
</gene>
<evidence type="ECO:0000313" key="11">
    <source>
        <dbReference type="Proteomes" id="UP000290545"/>
    </source>
</evidence>
<dbReference type="Gene3D" id="2.30.40.10">
    <property type="entry name" value="Urease, subunit C, domain 1"/>
    <property type="match status" value="1"/>
</dbReference>
<dbReference type="InterPro" id="IPR006680">
    <property type="entry name" value="Amidohydro-rel"/>
</dbReference>
<dbReference type="InterPro" id="IPR003764">
    <property type="entry name" value="GlcNAc_6-P_deAcase"/>
</dbReference>
<dbReference type="PIRSF" id="PIRSF038994">
    <property type="entry name" value="NagA"/>
    <property type="match status" value="1"/>
</dbReference>
<sequence>MENKTIAYTARSVFTGTNMLQHHAVVVNHGFIESVLPMVSVPKGIRIHDFGEAVIAPPFVDLQLYGAAGRLLSEFPDSSTLDAIVEEGRKGGTAYSLPTVATHSYDVIFRCIDAVRSYCNEGKKGILGLHVEGPWINKLKRGAHVENLIFTPSIEQVQELLNYGGDVIRMITLAPELCSREIIALIRSHNIVVSAGHSNATYQQANEGFAAGVEVVTHLYNAMSGLLHREPGLVGASFEHEVARASIIPDGFHVDFAAVRIAKKIMGERLFVITDAVTDTSTGPYRHEREGDKFVANGVLSGSALTMVKAVYNLVNHADIPLSEALRMCSLYPARLLNMVDHKMLLKAGYAAEFVVLDEDLSLSAFL</sequence>
<dbReference type="SUPFAM" id="SSF51338">
    <property type="entry name" value="Composite domain of metallo-dependent hydrolases"/>
    <property type="match status" value="1"/>
</dbReference>
<evidence type="ECO:0000313" key="10">
    <source>
        <dbReference type="EMBL" id="RXK83887.1"/>
    </source>
</evidence>
<dbReference type="RefSeq" id="WP_129004939.1">
    <property type="nucleotide sequence ID" value="NZ_SDHZ01000002.1"/>
</dbReference>
<dbReference type="GO" id="GO:0046872">
    <property type="term" value="F:metal ion binding"/>
    <property type="evidence" value="ECO:0007669"/>
    <property type="project" value="UniProtKB-KW"/>
</dbReference>
<dbReference type="GO" id="GO:0008448">
    <property type="term" value="F:N-acetylglucosamine-6-phosphate deacetylase activity"/>
    <property type="evidence" value="ECO:0007669"/>
    <property type="project" value="UniProtKB-EC"/>
</dbReference>
<comment type="similarity">
    <text evidence="1 5">Belongs to the metallo-dependent hydrolases superfamily. NagA family.</text>
</comment>
<dbReference type="EC" id="3.5.1.25" evidence="10"/>
<dbReference type="AlphaFoldDB" id="A0A4Q1D841"/>
<comment type="cofactor">
    <cofactor evidence="8">
        <name>a divalent metal cation</name>
        <dbReference type="ChEBI" id="CHEBI:60240"/>
    </cofactor>
    <text evidence="8">Binds 1 divalent metal cation per subunit.</text>
</comment>
<feature type="binding site" evidence="8">
    <location>
        <position position="218"/>
    </location>
    <ligand>
        <name>Zn(2+)</name>
        <dbReference type="ChEBI" id="CHEBI:29105"/>
    </ligand>
</feature>
<dbReference type="OrthoDB" id="9776488at2"/>
<keyword evidence="3 5" id="KW-0378">Hydrolase</keyword>
<feature type="domain" description="Amidohydrolase-related" evidence="9">
    <location>
        <begin position="81"/>
        <end position="360"/>
    </location>
</feature>
<keyword evidence="2 8" id="KW-0479">Metal-binding</keyword>
<dbReference type="SUPFAM" id="SSF51556">
    <property type="entry name" value="Metallo-dependent hydrolases"/>
    <property type="match status" value="1"/>
</dbReference>
<dbReference type="Gene3D" id="3.20.20.140">
    <property type="entry name" value="Metal-dependent hydrolases"/>
    <property type="match status" value="1"/>
</dbReference>
<dbReference type="EMBL" id="SDHZ01000002">
    <property type="protein sequence ID" value="RXK83887.1"/>
    <property type="molecule type" value="Genomic_DNA"/>
</dbReference>
<evidence type="ECO:0000256" key="1">
    <source>
        <dbReference type="ARBA" id="ARBA00010716"/>
    </source>
</evidence>
<evidence type="ECO:0000256" key="6">
    <source>
        <dbReference type="PIRSR" id="PIRSR038994-1"/>
    </source>
</evidence>
<feature type="binding site" evidence="8">
    <location>
        <position position="197"/>
    </location>
    <ligand>
        <name>Zn(2+)</name>
        <dbReference type="ChEBI" id="CHEBI:29105"/>
    </ligand>
</feature>
<feature type="binding site" evidence="7">
    <location>
        <position position="143"/>
    </location>
    <ligand>
        <name>substrate</name>
    </ligand>
</feature>
<feature type="binding site" evidence="7">
    <location>
        <begin position="221"/>
        <end position="222"/>
    </location>
    <ligand>
        <name>substrate</name>
    </ligand>
</feature>
<feature type="binding site" evidence="7">
    <location>
        <position position="229"/>
    </location>
    <ligand>
        <name>substrate</name>
    </ligand>
</feature>
<feature type="binding site" evidence="7">
    <location>
        <position position="253"/>
    </location>
    <ligand>
        <name>substrate</name>
    </ligand>
</feature>
<name>A0A4Q1D841_9BACT</name>
<dbReference type="GO" id="GO:0006046">
    <property type="term" value="P:N-acetylglucosamine catabolic process"/>
    <property type="evidence" value="ECO:0007669"/>
    <property type="project" value="TreeGrafter"/>
</dbReference>
<keyword evidence="11" id="KW-1185">Reference proteome</keyword>
<comment type="caution">
    <text evidence="10">The sequence shown here is derived from an EMBL/GenBank/DDBJ whole genome shotgun (WGS) entry which is preliminary data.</text>
</comment>
<dbReference type="InterPro" id="IPR011059">
    <property type="entry name" value="Metal-dep_hydrolase_composite"/>
</dbReference>
<dbReference type="NCBIfam" id="TIGR00221">
    <property type="entry name" value="nagA"/>
    <property type="match status" value="1"/>
</dbReference>
<keyword evidence="4 5" id="KW-0119">Carbohydrate metabolism</keyword>
<accession>A0A4Q1D841</accession>
<dbReference type="Proteomes" id="UP000290545">
    <property type="component" value="Unassembled WGS sequence"/>
</dbReference>